<keyword evidence="4" id="KW-0472">Membrane</keyword>
<feature type="domain" description="RING-type" evidence="5">
    <location>
        <begin position="165"/>
        <end position="216"/>
    </location>
</feature>
<dbReference type="AlphaFoldDB" id="A0A6C0J1D2"/>
<evidence type="ECO:0000256" key="4">
    <source>
        <dbReference type="SAM" id="Phobius"/>
    </source>
</evidence>
<protein>
    <recommendedName>
        <fullName evidence="5">RING-type domain-containing protein</fullName>
    </recommendedName>
</protein>
<evidence type="ECO:0000256" key="1">
    <source>
        <dbReference type="ARBA" id="ARBA00022723"/>
    </source>
</evidence>
<keyword evidence="4" id="KW-0812">Transmembrane</keyword>
<evidence type="ECO:0000313" key="6">
    <source>
        <dbReference type="EMBL" id="QHT99461.1"/>
    </source>
</evidence>
<dbReference type="SMART" id="SM00184">
    <property type="entry name" value="RING"/>
    <property type="match status" value="1"/>
</dbReference>
<accession>A0A6C0J1D2</accession>
<proteinExistence type="predicted"/>
<keyword evidence="3" id="KW-0862">Zinc</keyword>
<reference evidence="6" key="1">
    <citation type="journal article" date="2020" name="Nature">
        <title>Giant virus diversity and host interactions through global metagenomics.</title>
        <authorList>
            <person name="Schulz F."/>
            <person name="Roux S."/>
            <person name="Paez-Espino D."/>
            <person name="Jungbluth S."/>
            <person name="Walsh D.A."/>
            <person name="Denef V.J."/>
            <person name="McMahon K.D."/>
            <person name="Konstantinidis K.T."/>
            <person name="Eloe-Fadrosh E.A."/>
            <person name="Kyrpides N.C."/>
            <person name="Woyke T."/>
        </authorList>
    </citation>
    <scope>NUCLEOTIDE SEQUENCE</scope>
    <source>
        <strain evidence="6">GVMAG-M-3300025699-48</strain>
    </source>
</reference>
<dbReference type="Gene3D" id="3.30.40.10">
    <property type="entry name" value="Zinc/RING finger domain, C3HC4 (zinc finger)"/>
    <property type="match status" value="1"/>
</dbReference>
<dbReference type="EMBL" id="MN740308">
    <property type="protein sequence ID" value="QHT99461.1"/>
    <property type="molecule type" value="Genomic_DNA"/>
</dbReference>
<dbReference type="Pfam" id="PF00097">
    <property type="entry name" value="zf-C3HC4"/>
    <property type="match status" value="1"/>
</dbReference>
<name>A0A6C0J1D2_9ZZZZ</name>
<evidence type="ECO:0000259" key="5">
    <source>
        <dbReference type="PROSITE" id="PS50089"/>
    </source>
</evidence>
<evidence type="ECO:0000256" key="2">
    <source>
        <dbReference type="ARBA" id="ARBA00022771"/>
    </source>
</evidence>
<dbReference type="SUPFAM" id="SSF57850">
    <property type="entry name" value="RING/U-box"/>
    <property type="match status" value="1"/>
</dbReference>
<dbReference type="InterPro" id="IPR018957">
    <property type="entry name" value="Znf_C3HC4_RING-type"/>
</dbReference>
<dbReference type="PROSITE" id="PS00518">
    <property type="entry name" value="ZF_RING_1"/>
    <property type="match status" value="1"/>
</dbReference>
<dbReference type="InterPro" id="IPR017907">
    <property type="entry name" value="Znf_RING_CS"/>
</dbReference>
<sequence length="350" mass="42100">MYTCSYCNENGHSINKCKHPDIEILQEKIKKDAVIHYYCMLKYDFNFLLYSLKLLTIPELRIISYKNKLYNKLSYKPNKLELQKYLFFLVEYFSFENKESITIPYLNNNILWDYATDIHRLIHKKEVILVYMDIIKISPRPFVYNIELELVKSIEDNEMNNNYKCSICLESMIDLNICLMNCKHSFCSNCIKMYLGSLYKYSNDYNNYYPNCPLCRTYISKILINDYDSYRYFSSTFIEYFTPGYFNSISESSIVKIHNYENKFYYSENHEYNIEEEEFSPYNARIHLPRNILLFSYLQNIIINNITIIMNMTSILQCWVFFIGTVYIVHVCSKHEKEPPVCDLEEIIYI</sequence>
<feature type="transmembrane region" description="Helical" evidence="4">
    <location>
        <begin position="308"/>
        <end position="329"/>
    </location>
</feature>
<keyword evidence="4" id="KW-1133">Transmembrane helix</keyword>
<keyword evidence="2" id="KW-0863">Zinc-finger</keyword>
<dbReference type="GO" id="GO:0008270">
    <property type="term" value="F:zinc ion binding"/>
    <property type="evidence" value="ECO:0007669"/>
    <property type="project" value="UniProtKB-KW"/>
</dbReference>
<evidence type="ECO:0000256" key="3">
    <source>
        <dbReference type="ARBA" id="ARBA00022833"/>
    </source>
</evidence>
<dbReference type="InterPro" id="IPR013083">
    <property type="entry name" value="Znf_RING/FYVE/PHD"/>
</dbReference>
<organism evidence="6">
    <name type="scientific">viral metagenome</name>
    <dbReference type="NCBI Taxonomy" id="1070528"/>
    <lineage>
        <taxon>unclassified sequences</taxon>
        <taxon>metagenomes</taxon>
        <taxon>organismal metagenomes</taxon>
    </lineage>
</organism>
<keyword evidence="1" id="KW-0479">Metal-binding</keyword>
<dbReference type="PROSITE" id="PS50089">
    <property type="entry name" value="ZF_RING_2"/>
    <property type="match status" value="1"/>
</dbReference>
<dbReference type="InterPro" id="IPR001841">
    <property type="entry name" value="Znf_RING"/>
</dbReference>